<dbReference type="AlphaFoldDB" id="A0A5B1CD59"/>
<comment type="caution">
    <text evidence="2">The sequence shown here is derived from an EMBL/GenBank/DDBJ whole genome shotgun (WGS) entry which is preliminary data.</text>
</comment>
<dbReference type="Proteomes" id="UP000322699">
    <property type="component" value="Unassembled WGS sequence"/>
</dbReference>
<feature type="domain" description="Type II secretion system protein GspE N-terminal" evidence="1">
    <location>
        <begin position="41"/>
        <end position="122"/>
    </location>
</feature>
<dbReference type="RefSeq" id="WP_084423022.1">
    <property type="nucleotide sequence ID" value="NZ_VRLW01000003.1"/>
</dbReference>
<dbReference type="EMBL" id="VRLW01000003">
    <property type="protein sequence ID" value="KAA1257274.1"/>
    <property type="molecule type" value="Genomic_DNA"/>
</dbReference>
<evidence type="ECO:0000313" key="3">
    <source>
        <dbReference type="Proteomes" id="UP000322699"/>
    </source>
</evidence>
<keyword evidence="3" id="KW-1185">Reference proteome</keyword>
<evidence type="ECO:0000259" key="1">
    <source>
        <dbReference type="Pfam" id="PF05157"/>
    </source>
</evidence>
<accession>A0A5B1CD59</accession>
<protein>
    <recommendedName>
        <fullName evidence="1">Type II secretion system protein GspE N-terminal domain-containing protein</fullName>
    </recommendedName>
</protein>
<dbReference type="InterPro" id="IPR037257">
    <property type="entry name" value="T2SS_E_N_sf"/>
</dbReference>
<reference evidence="2 3" key="1">
    <citation type="submission" date="2019-08" db="EMBL/GenBank/DDBJ databases">
        <title>Deep-cultivation of Planctomycetes and their phenomic and genomic characterization uncovers novel biology.</title>
        <authorList>
            <person name="Wiegand S."/>
            <person name="Jogler M."/>
            <person name="Boedeker C."/>
            <person name="Pinto D."/>
            <person name="Vollmers J."/>
            <person name="Rivas-Marin E."/>
            <person name="Kohn T."/>
            <person name="Peeters S.H."/>
            <person name="Heuer A."/>
            <person name="Rast P."/>
            <person name="Oberbeckmann S."/>
            <person name="Bunk B."/>
            <person name="Jeske O."/>
            <person name="Meyerdierks A."/>
            <person name="Storesund J.E."/>
            <person name="Kallscheuer N."/>
            <person name="Luecker S."/>
            <person name="Lage O.M."/>
            <person name="Pohl T."/>
            <person name="Merkel B.J."/>
            <person name="Hornburger P."/>
            <person name="Mueller R.-W."/>
            <person name="Bruemmer F."/>
            <person name="Labrenz M."/>
            <person name="Spormann A.M."/>
            <person name="Op Den Camp H."/>
            <person name="Overmann J."/>
            <person name="Amann R."/>
            <person name="Jetten M.S.M."/>
            <person name="Mascher T."/>
            <person name="Medema M.H."/>
            <person name="Devos D.P."/>
            <person name="Kaster A.-K."/>
            <person name="Ovreas L."/>
            <person name="Rohde M."/>
            <person name="Galperin M.Y."/>
            <person name="Jogler C."/>
        </authorList>
    </citation>
    <scope>NUCLEOTIDE SEQUENCE [LARGE SCALE GENOMIC DNA]</scope>
    <source>
        <strain evidence="2 3">LF1</strain>
    </source>
</reference>
<evidence type="ECO:0000313" key="2">
    <source>
        <dbReference type="EMBL" id="KAA1257274.1"/>
    </source>
</evidence>
<dbReference type="InterPro" id="IPR007831">
    <property type="entry name" value="T2SS_GspE_N"/>
</dbReference>
<dbReference type="Gene3D" id="3.30.300.160">
    <property type="entry name" value="Type II secretion system, protein E, N-terminal domain"/>
    <property type="match status" value="1"/>
</dbReference>
<proteinExistence type="predicted"/>
<sequence length="130" mass="14413">MSLVPTISVQCCSCDRVVVVSSMSPLGQPCPSCSSPVGQSVDIECLYLPPEIVNIISGALARHDCILPVSQTSFELTLATCYPHTQSQLIEKLRFVLNTKIKLLYSDREILERAIERYLPDASEPEIWIC</sequence>
<gene>
    <name evidence="2" type="ORF">LF1_54230</name>
</gene>
<dbReference type="Pfam" id="PF05157">
    <property type="entry name" value="MshEN"/>
    <property type="match status" value="1"/>
</dbReference>
<name>A0A5B1CD59_9BACT</name>
<dbReference type="SUPFAM" id="SSF160246">
    <property type="entry name" value="EspE N-terminal domain-like"/>
    <property type="match status" value="1"/>
</dbReference>
<organism evidence="2 3">
    <name type="scientific">Rubripirellula obstinata</name>
    <dbReference type="NCBI Taxonomy" id="406547"/>
    <lineage>
        <taxon>Bacteria</taxon>
        <taxon>Pseudomonadati</taxon>
        <taxon>Planctomycetota</taxon>
        <taxon>Planctomycetia</taxon>
        <taxon>Pirellulales</taxon>
        <taxon>Pirellulaceae</taxon>
        <taxon>Rubripirellula</taxon>
    </lineage>
</organism>